<organism evidence="1 2">
    <name type="scientific">Campylobacter curvus (strain 525.92)</name>
    <dbReference type="NCBI Taxonomy" id="360105"/>
    <lineage>
        <taxon>Bacteria</taxon>
        <taxon>Pseudomonadati</taxon>
        <taxon>Campylobacterota</taxon>
        <taxon>Epsilonproteobacteria</taxon>
        <taxon>Campylobacterales</taxon>
        <taxon>Campylobacteraceae</taxon>
        <taxon>Campylobacter</taxon>
    </lineage>
</organism>
<dbReference type="AlphaFoldDB" id="A7H0V4"/>
<dbReference type="STRING" id="360105.CCV52592_0043"/>
<dbReference type="KEGG" id="ccv:CCV52592_0043"/>
<reference evidence="1" key="1">
    <citation type="submission" date="2016-07" db="EMBL/GenBank/DDBJ databases">
        <title>Comparative genomics of the Campylobacter concisus group.</title>
        <authorList>
            <person name="Miller W.G."/>
            <person name="Yee E."/>
            <person name="Chapman M.H."/>
            <person name="Huynh S."/>
            <person name="Bono J.L."/>
            <person name="On S.L.W."/>
            <person name="StLeger J."/>
            <person name="Foster G."/>
            <person name="Parker C.T."/>
        </authorList>
    </citation>
    <scope>NUCLEOTIDE SEQUENCE</scope>
    <source>
        <strain evidence="1">525.92</strain>
    </source>
</reference>
<dbReference type="EMBL" id="CP000767">
    <property type="protein sequence ID" value="EAU00306.1"/>
    <property type="molecule type" value="Genomic_DNA"/>
</dbReference>
<dbReference type="Proteomes" id="UP000006380">
    <property type="component" value="Chromosome"/>
</dbReference>
<sequence>MKFNKKISLERCLISSALINGDDHLSYEVANGLDESLFSGRRIGIVRLINAKRAANMPYAAIMQVLKAQAQEDRMLYEEMCDIFITGALWDDEAFRHVKRELVSEIKMQNACKRLAV</sequence>
<evidence type="ECO:0000313" key="2">
    <source>
        <dbReference type="Proteomes" id="UP000006380"/>
    </source>
</evidence>
<proteinExistence type="predicted"/>
<dbReference type="HOGENOM" id="CLU_2080434_0_0_7"/>
<name>A7H0V4_CAMC5</name>
<accession>A7H0V4</accession>
<gene>
    <name evidence="1" type="ORF">CCV52592_0043</name>
</gene>
<dbReference type="RefSeq" id="WP_011992816.1">
    <property type="nucleotide sequence ID" value="NC_009715.2"/>
</dbReference>
<evidence type="ECO:0000313" key="1">
    <source>
        <dbReference type="EMBL" id="EAU00306.1"/>
    </source>
</evidence>
<keyword evidence="2" id="KW-1185">Reference proteome</keyword>
<protein>
    <submittedName>
        <fullName evidence="1">Uncharacterized protein</fullName>
    </submittedName>
</protein>